<comment type="caution">
    <text evidence="2">The sequence shown here is derived from an EMBL/GenBank/DDBJ whole genome shotgun (WGS) entry which is preliminary data.</text>
</comment>
<feature type="chain" id="PRO_5046791255" evidence="1">
    <location>
        <begin position="27"/>
        <end position="299"/>
    </location>
</feature>
<reference evidence="3" key="1">
    <citation type="journal article" date="2019" name="Int. J. Syst. Evol. Microbiol.">
        <title>The Global Catalogue of Microorganisms (GCM) 10K type strain sequencing project: providing services to taxonomists for standard genome sequencing and annotation.</title>
        <authorList>
            <consortium name="The Broad Institute Genomics Platform"/>
            <consortium name="The Broad Institute Genome Sequencing Center for Infectious Disease"/>
            <person name="Wu L."/>
            <person name="Ma J."/>
        </authorList>
    </citation>
    <scope>NUCLEOTIDE SEQUENCE [LARGE SCALE GENOMIC DNA]</scope>
    <source>
        <strain evidence="3">CCM 320</strain>
    </source>
</reference>
<protein>
    <submittedName>
        <fullName evidence="2">Uncharacterized protein</fullName>
    </submittedName>
</protein>
<accession>A0ABV7KMK2</accession>
<evidence type="ECO:0000313" key="2">
    <source>
        <dbReference type="EMBL" id="MFC3210665.1"/>
    </source>
</evidence>
<evidence type="ECO:0000313" key="3">
    <source>
        <dbReference type="Proteomes" id="UP001595625"/>
    </source>
</evidence>
<dbReference type="Proteomes" id="UP001595625">
    <property type="component" value="Unassembled WGS sequence"/>
</dbReference>
<evidence type="ECO:0000256" key="1">
    <source>
        <dbReference type="SAM" id="SignalP"/>
    </source>
</evidence>
<gene>
    <name evidence="2" type="ORF">ACFOEJ_06260</name>
</gene>
<dbReference type="EMBL" id="JBHRUJ010000010">
    <property type="protein sequence ID" value="MFC3210665.1"/>
    <property type="molecule type" value="Genomic_DNA"/>
</dbReference>
<dbReference type="RefSeq" id="WP_117314250.1">
    <property type="nucleotide sequence ID" value="NZ_JBHRUJ010000010.1"/>
</dbReference>
<sequence length="299" mass="32827">MKNWKNLLSIILVVAMLFSVSTPAFANTKESNVFKGIENFSVEKEVKLKKAIQNTKFKNQSEQSAANQRLISKTTNNPEENLEYADVVEGQTVLVYKTSENKKVAVTDDFVEIVEQVDENTFLINGVEHNIEYTYEEEFSTGSDFTVNDSSKELVDEKDFYANDSSIGTLATTNYSGFSVIPNPGGTWNRVSSGYHNVYLENKIGSYTVAGLSAVIGFVIGGVLGNVYGAVAGFIAGIALGSQYTNSSTARAFIVHYERSSLPAFYKKTGTSAYAMWNGSPKYLGFKAHYYSKSIGGAY</sequence>
<proteinExistence type="predicted"/>
<organism evidence="2 3">
    <name type="scientific">Planomicrobium okeanokoites</name>
    <name type="common">Planococcus okeanokoites</name>
    <name type="synonym">Flavobacterium okeanokoites</name>
    <dbReference type="NCBI Taxonomy" id="244"/>
    <lineage>
        <taxon>Bacteria</taxon>
        <taxon>Bacillati</taxon>
        <taxon>Bacillota</taxon>
        <taxon>Bacilli</taxon>
        <taxon>Bacillales</taxon>
        <taxon>Caryophanaceae</taxon>
        <taxon>Planomicrobium</taxon>
    </lineage>
</organism>
<feature type="signal peptide" evidence="1">
    <location>
        <begin position="1"/>
        <end position="26"/>
    </location>
</feature>
<name>A0ABV7KMK2_PLAOK</name>
<keyword evidence="1" id="KW-0732">Signal</keyword>
<keyword evidence="3" id="KW-1185">Reference proteome</keyword>